<evidence type="ECO:0000313" key="3">
    <source>
        <dbReference type="Proteomes" id="UP001194468"/>
    </source>
</evidence>
<reference evidence="2" key="2">
    <citation type="journal article" date="2020" name="Nat. Commun.">
        <title>Large-scale genome sequencing of mycorrhizal fungi provides insights into the early evolution of symbiotic traits.</title>
        <authorList>
            <person name="Miyauchi S."/>
            <person name="Kiss E."/>
            <person name="Kuo A."/>
            <person name="Drula E."/>
            <person name="Kohler A."/>
            <person name="Sanchez-Garcia M."/>
            <person name="Morin E."/>
            <person name="Andreopoulos B."/>
            <person name="Barry K.W."/>
            <person name="Bonito G."/>
            <person name="Buee M."/>
            <person name="Carver A."/>
            <person name="Chen C."/>
            <person name="Cichocki N."/>
            <person name="Clum A."/>
            <person name="Culley D."/>
            <person name="Crous P.W."/>
            <person name="Fauchery L."/>
            <person name="Girlanda M."/>
            <person name="Hayes R.D."/>
            <person name="Keri Z."/>
            <person name="LaButti K."/>
            <person name="Lipzen A."/>
            <person name="Lombard V."/>
            <person name="Magnuson J."/>
            <person name="Maillard F."/>
            <person name="Murat C."/>
            <person name="Nolan M."/>
            <person name="Ohm R.A."/>
            <person name="Pangilinan J."/>
            <person name="Pereira M.F."/>
            <person name="Perotto S."/>
            <person name="Peter M."/>
            <person name="Pfister S."/>
            <person name="Riley R."/>
            <person name="Sitrit Y."/>
            <person name="Stielow J.B."/>
            <person name="Szollosi G."/>
            <person name="Zifcakova L."/>
            <person name="Stursova M."/>
            <person name="Spatafora J.W."/>
            <person name="Tedersoo L."/>
            <person name="Vaario L.M."/>
            <person name="Yamada A."/>
            <person name="Yan M."/>
            <person name="Wang P."/>
            <person name="Xu J."/>
            <person name="Bruns T."/>
            <person name="Baldrian P."/>
            <person name="Vilgalys R."/>
            <person name="Dunand C."/>
            <person name="Henrissat B."/>
            <person name="Grigoriev I.V."/>
            <person name="Hibbett D."/>
            <person name="Nagy L.G."/>
            <person name="Martin F.M."/>
        </authorList>
    </citation>
    <scope>NUCLEOTIDE SEQUENCE</scope>
    <source>
        <strain evidence="2">BED1</strain>
    </source>
</reference>
<evidence type="ECO:0000256" key="1">
    <source>
        <dbReference type="SAM" id="MobiDB-lite"/>
    </source>
</evidence>
<feature type="region of interest" description="Disordered" evidence="1">
    <location>
        <begin position="742"/>
        <end position="862"/>
    </location>
</feature>
<feature type="compositionally biased region" description="Low complexity" evidence="1">
    <location>
        <begin position="50"/>
        <end position="75"/>
    </location>
</feature>
<feature type="compositionally biased region" description="Polar residues" evidence="1">
    <location>
        <begin position="405"/>
        <end position="414"/>
    </location>
</feature>
<feature type="compositionally biased region" description="Polar residues" evidence="1">
    <location>
        <begin position="501"/>
        <end position="514"/>
    </location>
</feature>
<feature type="compositionally biased region" description="Low complexity" evidence="1">
    <location>
        <begin position="805"/>
        <end position="816"/>
    </location>
</feature>
<organism evidence="2 3">
    <name type="scientific">Boletus edulis BED1</name>
    <dbReference type="NCBI Taxonomy" id="1328754"/>
    <lineage>
        <taxon>Eukaryota</taxon>
        <taxon>Fungi</taxon>
        <taxon>Dikarya</taxon>
        <taxon>Basidiomycota</taxon>
        <taxon>Agaricomycotina</taxon>
        <taxon>Agaricomycetes</taxon>
        <taxon>Agaricomycetidae</taxon>
        <taxon>Boletales</taxon>
        <taxon>Boletineae</taxon>
        <taxon>Boletaceae</taxon>
        <taxon>Boletoideae</taxon>
        <taxon>Boletus</taxon>
    </lineage>
</organism>
<feature type="compositionally biased region" description="Polar residues" evidence="1">
    <location>
        <begin position="118"/>
        <end position="143"/>
    </location>
</feature>
<feature type="compositionally biased region" description="Basic residues" evidence="1">
    <location>
        <begin position="32"/>
        <end position="48"/>
    </location>
</feature>
<evidence type="ECO:0000313" key="2">
    <source>
        <dbReference type="EMBL" id="KAF8450586.1"/>
    </source>
</evidence>
<proteinExistence type="predicted"/>
<feature type="compositionally biased region" description="Low complexity" evidence="1">
    <location>
        <begin position="750"/>
        <end position="783"/>
    </location>
</feature>
<keyword evidence="3" id="KW-1185">Reference proteome</keyword>
<feature type="compositionally biased region" description="Low complexity" evidence="1">
    <location>
        <begin position="382"/>
        <end position="393"/>
    </location>
</feature>
<feature type="compositionally biased region" description="Polar residues" evidence="1">
    <location>
        <begin position="151"/>
        <end position="160"/>
    </location>
</feature>
<feature type="compositionally biased region" description="Polar residues" evidence="1">
    <location>
        <begin position="819"/>
        <end position="837"/>
    </location>
</feature>
<feature type="compositionally biased region" description="Polar residues" evidence="1">
    <location>
        <begin position="614"/>
        <end position="650"/>
    </location>
</feature>
<gene>
    <name evidence="2" type="ORF">L210DRAFT_2398387</name>
</gene>
<name>A0AAD4C6S2_BOLED</name>
<accession>A0AAD4C6S2</accession>
<dbReference type="AlphaFoldDB" id="A0AAD4C6S2"/>
<dbReference type="Proteomes" id="UP001194468">
    <property type="component" value="Unassembled WGS sequence"/>
</dbReference>
<feature type="compositionally biased region" description="Basic and acidic residues" evidence="1">
    <location>
        <begin position="787"/>
        <end position="804"/>
    </location>
</feature>
<comment type="caution">
    <text evidence="2">The sequence shown here is derived from an EMBL/GenBank/DDBJ whole genome shotgun (WGS) entry which is preliminary data.</text>
</comment>
<feature type="region of interest" description="Disordered" evidence="1">
    <location>
        <begin position="367"/>
        <end position="431"/>
    </location>
</feature>
<sequence>MRRLASVLVASSRRTDKSDAPSSADDNPRTRLVQKKIRVFPSLSRKHSSSVDPPSLPPLVASDLANSSSSSSSGSTTLRTPDDDGLPRTPSKKGSWRSWLGGKNAPVSDRPERHHSPPWQSSHNVLRPSKSGSNETDDASFQSDDPDTIHTVPSCSPQQMATARTTTRTLIMNSLVREPTAPPLLQSSDAISFPRSCHSSQRLCRPETLESELHKKSLLARLDHLSPSAEPSIAPLASKSIPLKPQTYQNFQDDAFPSADSVNIHSSGLKNWVSRPCFEDRLQLWTCSDSGEIIRTRIPGSHLGVAALEFSESLELLAGTLLESDEFVEAEAEADIAFDPALEFTLPPLALNPDPPATQMKDLELEPLSSPSDLSKDSPAKLSPSLQLSNAPLALPPSPAQQPNRMTTSGSAATNDPVPKRGVRFADDDGKDDQIPLGYVLRIRQKKEQKARFLREERERRERATHISIENRRATAPPQGNRASRVIAPRQLPSRPLISLNEPSKPQQPTTVSHVLQEEGRLRREAERTEMEKLRRSRELARKQAEERERTYVEELQATRARREASRAGRPLESAALSAQVPDRDRSASRDSMHASLLKSGNARKLTPELVFSPVSTHEGSPSSSVPATPGSQHSFSRPPSLYSARTASSEDVMGREGKRASRRMSVVSDPAKGMLLHPPYDPRVSFNPYAWTNVLPVPVIPPVPPMPVIPMVNGVSFYGMDMPLLPPNAPFMVNQFGARPRSYTGSAGQQSPLQSSTSLPRNYSSEGVNSSSRNSSPHSVGSHQRRSSDDAVRIAKTRGDSRTGSHGSKTSSSKRVAPSQSPQRSSWVSPEQSLTKRSLRPVSGVYSAGAPAHLRRRTDAS</sequence>
<dbReference type="EMBL" id="WHUW01000002">
    <property type="protein sequence ID" value="KAF8450586.1"/>
    <property type="molecule type" value="Genomic_DNA"/>
</dbReference>
<reference evidence="2" key="1">
    <citation type="submission" date="2019-10" db="EMBL/GenBank/DDBJ databases">
        <authorList>
            <consortium name="DOE Joint Genome Institute"/>
            <person name="Kuo A."/>
            <person name="Miyauchi S."/>
            <person name="Kiss E."/>
            <person name="Drula E."/>
            <person name="Kohler A."/>
            <person name="Sanchez-Garcia M."/>
            <person name="Andreopoulos B."/>
            <person name="Barry K.W."/>
            <person name="Bonito G."/>
            <person name="Buee M."/>
            <person name="Carver A."/>
            <person name="Chen C."/>
            <person name="Cichocki N."/>
            <person name="Clum A."/>
            <person name="Culley D."/>
            <person name="Crous P.W."/>
            <person name="Fauchery L."/>
            <person name="Girlanda M."/>
            <person name="Hayes R."/>
            <person name="Keri Z."/>
            <person name="LaButti K."/>
            <person name="Lipzen A."/>
            <person name="Lombard V."/>
            <person name="Magnuson J."/>
            <person name="Maillard F."/>
            <person name="Morin E."/>
            <person name="Murat C."/>
            <person name="Nolan M."/>
            <person name="Ohm R."/>
            <person name="Pangilinan J."/>
            <person name="Pereira M."/>
            <person name="Perotto S."/>
            <person name="Peter M."/>
            <person name="Riley R."/>
            <person name="Sitrit Y."/>
            <person name="Stielow B."/>
            <person name="Szollosi G."/>
            <person name="Zifcakova L."/>
            <person name="Stursova M."/>
            <person name="Spatafora J.W."/>
            <person name="Tedersoo L."/>
            <person name="Vaario L.-M."/>
            <person name="Yamada A."/>
            <person name="Yan M."/>
            <person name="Wang P."/>
            <person name="Xu J."/>
            <person name="Bruns T."/>
            <person name="Baldrian P."/>
            <person name="Vilgalys R."/>
            <person name="Henrissat B."/>
            <person name="Grigoriev I.V."/>
            <person name="Hibbett D."/>
            <person name="Nagy L.G."/>
            <person name="Martin F.M."/>
        </authorList>
    </citation>
    <scope>NUCLEOTIDE SEQUENCE</scope>
    <source>
        <strain evidence="2">BED1</strain>
    </source>
</reference>
<feature type="region of interest" description="Disordered" evidence="1">
    <location>
        <begin position="614"/>
        <end position="665"/>
    </location>
</feature>
<protein>
    <submittedName>
        <fullName evidence="2">Uncharacterized protein</fullName>
    </submittedName>
</protein>
<feature type="compositionally biased region" description="Basic and acidic residues" evidence="1">
    <location>
        <begin position="516"/>
        <end position="553"/>
    </location>
</feature>
<feature type="region of interest" description="Disordered" evidence="1">
    <location>
        <begin position="496"/>
        <end position="602"/>
    </location>
</feature>
<feature type="compositionally biased region" description="Basic and acidic residues" evidence="1">
    <location>
        <begin position="582"/>
        <end position="593"/>
    </location>
</feature>
<feature type="region of interest" description="Disordered" evidence="1">
    <location>
        <begin position="1"/>
        <end position="162"/>
    </location>
</feature>